<protein>
    <submittedName>
        <fullName evidence="1">BrnT family toxin</fullName>
    </submittedName>
</protein>
<proteinExistence type="predicted"/>
<dbReference type="Gene3D" id="3.10.450.530">
    <property type="entry name" value="Ribonuclease toxin, BrnT, of type II toxin-antitoxin system"/>
    <property type="match status" value="1"/>
</dbReference>
<gene>
    <name evidence="1" type="ORF">GCM10009105_34900</name>
</gene>
<evidence type="ECO:0000313" key="1">
    <source>
        <dbReference type="EMBL" id="GAA0723150.1"/>
    </source>
</evidence>
<dbReference type="InterPro" id="IPR038573">
    <property type="entry name" value="BrnT_sf"/>
</dbReference>
<organism evidence="1 2">
    <name type="scientific">Dokdonella soli</name>
    <dbReference type="NCBI Taxonomy" id="529810"/>
    <lineage>
        <taxon>Bacteria</taxon>
        <taxon>Pseudomonadati</taxon>
        <taxon>Pseudomonadota</taxon>
        <taxon>Gammaproteobacteria</taxon>
        <taxon>Lysobacterales</taxon>
        <taxon>Rhodanobacteraceae</taxon>
        <taxon>Dokdonella</taxon>
    </lineage>
</organism>
<dbReference type="EMBL" id="BAAAEU010000025">
    <property type="protein sequence ID" value="GAA0723150.1"/>
    <property type="molecule type" value="Genomic_DNA"/>
</dbReference>
<keyword evidence="2" id="KW-1185">Reference proteome</keyword>
<evidence type="ECO:0000313" key="2">
    <source>
        <dbReference type="Proteomes" id="UP001501523"/>
    </source>
</evidence>
<dbReference type="InterPro" id="IPR007460">
    <property type="entry name" value="BrnT_toxin"/>
</dbReference>
<sequence length="92" mass="9957">MHTNPNGIEFDPDKAAANLRKHGVSFTDAATVLNDPEALIMEDDSEGEARYLAVGMDASGRVLTVVYTVRGAHIRLISARRATAKERAAYAQ</sequence>
<reference evidence="1 2" key="1">
    <citation type="journal article" date="2019" name="Int. J. Syst. Evol. Microbiol.">
        <title>The Global Catalogue of Microorganisms (GCM) 10K type strain sequencing project: providing services to taxonomists for standard genome sequencing and annotation.</title>
        <authorList>
            <consortium name="The Broad Institute Genomics Platform"/>
            <consortium name="The Broad Institute Genome Sequencing Center for Infectious Disease"/>
            <person name="Wu L."/>
            <person name="Ma J."/>
        </authorList>
    </citation>
    <scope>NUCLEOTIDE SEQUENCE [LARGE SCALE GENOMIC DNA]</scope>
    <source>
        <strain evidence="1 2">JCM 15421</strain>
    </source>
</reference>
<dbReference type="RefSeq" id="WP_343793564.1">
    <property type="nucleotide sequence ID" value="NZ_BAAAEU010000025.1"/>
</dbReference>
<accession>A0ABN1IX24</accession>
<dbReference type="Pfam" id="PF04365">
    <property type="entry name" value="BrnT_toxin"/>
    <property type="match status" value="1"/>
</dbReference>
<dbReference type="Proteomes" id="UP001501523">
    <property type="component" value="Unassembled WGS sequence"/>
</dbReference>
<comment type="caution">
    <text evidence="1">The sequence shown here is derived from an EMBL/GenBank/DDBJ whole genome shotgun (WGS) entry which is preliminary data.</text>
</comment>
<name>A0ABN1IX24_9GAMM</name>